<name>A0A368VPJ8_9BACL</name>
<keyword evidence="3" id="KW-0804">Transcription</keyword>
<dbReference type="GO" id="GO:0003700">
    <property type="term" value="F:DNA-binding transcription factor activity"/>
    <property type="evidence" value="ECO:0007669"/>
    <property type="project" value="InterPro"/>
</dbReference>
<accession>A0A368VPJ8</accession>
<keyword evidence="6" id="KW-1185">Reference proteome</keyword>
<dbReference type="Gene3D" id="2.60.120.280">
    <property type="entry name" value="Regulatory protein AraC"/>
    <property type="match status" value="1"/>
</dbReference>
<proteinExistence type="predicted"/>
<dbReference type="PRINTS" id="PR00032">
    <property type="entry name" value="HTHARAC"/>
</dbReference>
<dbReference type="PANTHER" id="PTHR43280">
    <property type="entry name" value="ARAC-FAMILY TRANSCRIPTIONAL REGULATOR"/>
    <property type="match status" value="1"/>
</dbReference>
<keyword evidence="2" id="KW-0238">DNA-binding</keyword>
<dbReference type="GO" id="GO:0043565">
    <property type="term" value="F:sequence-specific DNA binding"/>
    <property type="evidence" value="ECO:0007669"/>
    <property type="project" value="InterPro"/>
</dbReference>
<evidence type="ECO:0000256" key="1">
    <source>
        <dbReference type="ARBA" id="ARBA00023015"/>
    </source>
</evidence>
<feature type="domain" description="HTH araC/xylS-type" evidence="4">
    <location>
        <begin position="184"/>
        <end position="282"/>
    </location>
</feature>
<comment type="caution">
    <text evidence="5">The sequence shown here is derived from an EMBL/GenBank/DDBJ whole genome shotgun (WGS) entry which is preliminary data.</text>
</comment>
<dbReference type="InterPro" id="IPR003313">
    <property type="entry name" value="AraC-bd"/>
</dbReference>
<dbReference type="InterPro" id="IPR018060">
    <property type="entry name" value="HTH_AraC"/>
</dbReference>
<dbReference type="SUPFAM" id="SSF46689">
    <property type="entry name" value="Homeodomain-like"/>
    <property type="match status" value="2"/>
</dbReference>
<keyword evidence="1" id="KW-0805">Transcription regulation</keyword>
<dbReference type="InterPro" id="IPR037923">
    <property type="entry name" value="HTH-like"/>
</dbReference>
<dbReference type="InterPro" id="IPR018062">
    <property type="entry name" value="HTH_AraC-typ_CS"/>
</dbReference>
<reference evidence="5 6" key="1">
    <citation type="submission" date="2018-07" db="EMBL/GenBank/DDBJ databases">
        <title>Genomic Encyclopedia of Type Strains, Phase III (KMG-III): the genomes of soil and plant-associated and newly described type strains.</title>
        <authorList>
            <person name="Whitman W."/>
        </authorList>
    </citation>
    <scope>NUCLEOTIDE SEQUENCE [LARGE SCALE GENOMIC DNA]</scope>
    <source>
        <strain evidence="5 6">CECT 7506</strain>
    </source>
</reference>
<protein>
    <submittedName>
        <fullName evidence="5">AraC-like protein</fullName>
    </submittedName>
</protein>
<evidence type="ECO:0000259" key="4">
    <source>
        <dbReference type="PROSITE" id="PS01124"/>
    </source>
</evidence>
<dbReference type="AlphaFoldDB" id="A0A368VPJ8"/>
<dbReference type="SUPFAM" id="SSF51215">
    <property type="entry name" value="Regulatory protein AraC"/>
    <property type="match status" value="1"/>
</dbReference>
<gene>
    <name evidence="5" type="ORF">DFP97_12172</name>
</gene>
<dbReference type="InterPro" id="IPR009057">
    <property type="entry name" value="Homeodomain-like_sf"/>
</dbReference>
<dbReference type="SMART" id="SM00342">
    <property type="entry name" value="HTH_ARAC"/>
    <property type="match status" value="1"/>
</dbReference>
<dbReference type="Gene3D" id="1.10.10.60">
    <property type="entry name" value="Homeodomain-like"/>
    <property type="match status" value="2"/>
</dbReference>
<dbReference type="PROSITE" id="PS01124">
    <property type="entry name" value="HTH_ARAC_FAMILY_2"/>
    <property type="match status" value="1"/>
</dbReference>
<sequence length="294" mass="33651">MAQHNPYGAYGYRFQDPPQLPIYQLFAVGYQLVTQHDYYWDGMKRIDGPLYLFQYTVSGSGQFRLGEDTCEVPAGSAFLAEIPGDHHYCLPKTSDKWEFYFVLFRQRHLRELWTELVQSIGATPKLEQSSAAVRALQSLYGDARGNRIQNSYQASASLYRFMMELLQSGSVQQKERANWPVQIQQAAAYMEAEYNKLQSLDDVANAAGLSKYYFTRMFTQTTGMSPMDYVTKLRIKKAVELLRFTALSVEDIAFAVGYSSGSYFSKVFRSRVGFPPGDFRMAKELPSIDRLQFD</sequence>
<dbReference type="PROSITE" id="PS00041">
    <property type="entry name" value="HTH_ARAC_FAMILY_1"/>
    <property type="match status" value="1"/>
</dbReference>
<dbReference type="RefSeq" id="WP_181873684.1">
    <property type="nucleotide sequence ID" value="NZ_QPJD01000021.1"/>
</dbReference>
<dbReference type="Pfam" id="PF12833">
    <property type="entry name" value="HTH_18"/>
    <property type="match status" value="1"/>
</dbReference>
<dbReference type="PANTHER" id="PTHR43280:SF2">
    <property type="entry name" value="HTH-TYPE TRANSCRIPTIONAL REGULATOR EXSA"/>
    <property type="match status" value="1"/>
</dbReference>
<evidence type="ECO:0000256" key="3">
    <source>
        <dbReference type="ARBA" id="ARBA00023163"/>
    </source>
</evidence>
<dbReference type="Proteomes" id="UP000252415">
    <property type="component" value="Unassembled WGS sequence"/>
</dbReference>
<dbReference type="Pfam" id="PF02311">
    <property type="entry name" value="AraC_binding"/>
    <property type="match status" value="1"/>
</dbReference>
<evidence type="ECO:0000313" key="5">
    <source>
        <dbReference type="EMBL" id="RCW41789.1"/>
    </source>
</evidence>
<dbReference type="InterPro" id="IPR020449">
    <property type="entry name" value="Tscrpt_reg_AraC-type_HTH"/>
</dbReference>
<evidence type="ECO:0000313" key="6">
    <source>
        <dbReference type="Proteomes" id="UP000252415"/>
    </source>
</evidence>
<dbReference type="EMBL" id="QPJD01000021">
    <property type="protein sequence ID" value="RCW41789.1"/>
    <property type="molecule type" value="Genomic_DNA"/>
</dbReference>
<evidence type="ECO:0000256" key="2">
    <source>
        <dbReference type="ARBA" id="ARBA00023125"/>
    </source>
</evidence>
<organism evidence="5 6">
    <name type="scientific">Paenibacillus prosopidis</name>
    <dbReference type="NCBI Taxonomy" id="630520"/>
    <lineage>
        <taxon>Bacteria</taxon>
        <taxon>Bacillati</taxon>
        <taxon>Bacillota</taxon>
        <taxon>Bacilli</taxon>
        <taxon>Bacillales</taxon>
        <taxon>Paenibacillaceae</taxon>
        <taxon>Paenibacillus</taxon>
    </lineage>
</organism>